<accession>A0A1X2DE66</accession>
<evidence type="ECO:0000313" key="5">
    <source>
        <dbReference type="Proteomes" id="UP000193087"/>
    </source>
</evidence>
<sequence length="250" mass="26716">MRGGHRRIWFEQSGQTDSQSWLWASRGRATARRWEADVKGTPLEPPVGMSATASRRLVFGVTMARLPLALGFLLCSYFPDGDARRAMVALCVLVEVSDVLDGYLARRLGVATRLGAMADSTVDHVARTTEAVALVAVGVFPPLLLVVMIGRDAVVSTVRQLSLRRSGICGGTRRSGKIKGIAQGFCIVTLTCYYALASQPTPGWLMVSSAVVAAALLATAVSLVDYSVGYWRSARPPCRPTQAPVPAPGL</sequence>
<gene>
    <name evidence="4" type="ORF">AWC22_10725</name>
</gene>
<evidence type="ECO:0000256" key="3">
    <source>
        <dbReference type="SAM" id="Phobius"/>
    </source>
</evidence>
<dbReference type="GO" id="GO:0008654">
    <property type="term" value="P:phospholipid biosynthetic process"/>
    <property type="evidence" value="ECO:0007669"/>
    <property type="project" value="InterPro"/>
</dbReference>
<dbReference type="Gene3D" id="1.20.120.1760">
    <property type="match status" value="1"/>
</dbReference>
<comment type="similarity">
    <text evidence="2">Belongs to the CDP-alcohol phosphatidyltransferase class-I family.</text>
</comment>
<keyword evidence="1 2" id="KW-0808">Transferase</keyword>
<keyword evidence="3" id="KW-0472">Membrane</keyword>
<organism evidence="4 5">
    <name type="scientific">Mycobacterium riyadhense</name>
    <dbReference type="NCBI Taxonomy" id="486698"/>
    <lineage>
        <taxon>Bacteria</taxon>
        <taxon>Bacillati</taxon>
        <taxon>Actinomycetota</taxon>
        <taxon>Actinomycetes</taxon>
        <taxon>Mycobacteriales</taxon>
        <taxon>Mycobacteriaceae</taxon>
        <taxon>Mycobacterium</taxon>
    </lineage>
</organism>
<comment type="caution">
    <text evidence="4">The sequence shown here is derived from an EMBL/GenBank/DDBJ whole genome shotgun (WGS) entry which is preliminary data.</text>
</comment>
<name>A0A1X2DE66_9MYCO</name>
<dbReference type="AlphaFoldDB" id="A0A1X2DE66"/>
<dbReference type="GO" id="GO:0016780">
    <property type="term" value="F:phosphotransferase activity, for other substituted phosphate groups"/>
    <property type="evidence" value="ECO:0007669"/>
    <property type="project" value="InterPro"/>
</dbReference>
<dbReference type="InterPro" id="IPR043130">
    <property type="entry name" value="CDP-OH_PTrfase_TM_dom"/>
</dbReference>
<feature type="transmembrane region" description="Helical" evidence="3">
    <location>
        <begin position="203"/>
        <end position="226"/>
    </location>
</feature>
<keyword evidence="3" id="KW-0812">Transmembrane</keyword>
<dbReference type="EMBL" id="LQPQ01000025">
    <property type="protein sequence ID" value="ORW86428.1"/>
    <property type="molecule type" value="Genomic_DNA"/>
</dbReference>
<feature type="transmembrane region" description="Helical" evidence="3">
    <location>
        <begin position="131"/>
        <end position="150"/>
    </location>
</feature>
<keyword evidence="5" id="KW-1185">Reference proteome</keyword>
<protein>
    <recommendedName>
        <fullName evidence="6">CDP-diacylglycerol--glycerol-3-phosphate 3-phosphatidyltransferase</fullName>
    </recommendedName>
</protein>
<evidence type="ECO:0000256" key="1">
    <source>
        <dbReference type="ARBA" id="ARBA00022679"/>
    </source>
</evidence>
<reference evidence="4 5" key="1">
    <citation type="submission" date="2016-01" db="EMBL/GenBank/DDBJ databases">
        <title>The new phylogeny of the genus Mycobacterium.</title>
        <authorList>
            <person name="Tarcisio F."/>
            <person name="Conor M."/>
            <person name="Antonella G."/>
            <person name="Elisabetta G."/>
            <person name="Giulia F.S."/>
            <person name="Sara T."/>
            <person name="Anna F."/>
            <person name="Clotilde B."/>
            <person name="Roberto B."/>
            <person name="Veronica D.S."/>
            <person name="Fabio R."/>
            <person name="Monica P."/>
            <person name="Olivier J."/>
            <person name="Enrico T."/>
            <person name="Nicola S."/>
        </authorList>
    </citation>
    <scope>NUCLEOTIDE SEQUENCE [LARGE SCALE GENOMIC DNA]</scope>
    <source>
        <strain evidence="4 5">DSM 45176</strain>
    </source>
</reference>
<dbReference type="InterPro" id="IPR048254">
    <property type="entry name" value="CDP_ALCOHOL_P_TRANSF_CS"/>
</dbReference>
<dbReference type="InterPro" id="IPR000462">
    <property type="entry name" value="CDP-OH_P_trans"/>
</dbReference>
<dbReference type="STRING" id="486698.AWC22_10725"/>
<dbReference type="OrthoDB" id="9796672at2"/>
<evidence type="ECO:0000256" key="2">
    <source>
        <dbReference type="RuleBase" id="RU003750"/>
    </source>
</evidence>
<dbReference type="Proteomes" id="UP000193087">
    <property type="component" value="Unassembled WGS sequence"/>
</dbReference>
<feature type="transmembrane region" description="Helical" evidence="3">
    <location>
        <begin position="57"/>
        <end position="79"/>
    </location>
</feature>
<dbReference type="GO" id="GO:0016020">
    <property type="term" value="C:membrane"/>
    <property type="evidence" value="ECO:0007669"/>
    <property type="project" value="InterPro"/>
</dbReference>
<evidence type="ECO:0000313" key="4">
    <source>
        <dbReference type="EMBL" id="ORW86428.1"/>
    </source>
</evidence>
<dbReference type="Pfam" id="PF01066">
    <property type="entry name" value="CDP-OH_P_transf"/>
    <property type="match status" value="1"/>
</dbReference>
<evidence type="ECO:0008006" key="6">
    <source>
        <dbReference type="Google" id="ProtNLM"/>
    </source>
</evidence>
<feature type="transmembrane region" description="Helical" evidence="3">
    <location>
        <begin position="180"/>
        <end position="197"/>
    </location>
</feature>
<dbReference type="PROSITE" id="PS00379">
    <property type="entry name" value="CDP_ALCOHOL_P_TRANSF"/>
    <property type="match status" value="1"/>
</dbReference>
<proteinExistence type="inferred from homology"/>
<keyword evidence="3" id="KW-1133">Transmembrane helix</keyword>